<accession>A0A8J2QXX6</accession>
<feature type="compositionally biased region" description="Pro residues" evidence="1">
    <location>
        <begin position="15"/>
        <end position="29"/>
    </location>
</feature>
<keyword evidence="3" id="KW-1185">Reference proteome</keyword>
<feature type="compositionally biased region" description="Low complexity" evidence="1">
    <location>
        <begin position="69"/>
        <end position="82"/>
    </location>
</feature>
<sequence length="91" mass="10019">MVTSRYPAPIQRPHAPAPPMYRAPPAQPPRPHHAQHVQHMRPNLYYHHHQRNGGGGSERVTESGEVSATMEEVGETVTAVETPSPAEVKAE</sequence>
<evidence type="ECO:0000256" key="1">
    <source>
        <dbReference type="SAM" id="MobiDB-lite"/>
    </source>
</evidence>
<evidence type="ECO:0000313" key="2">
    <source>
        <dbReference type="EMBL" id="CAG9575619.1"/>
    </source>
</evidence>
<gene>
    <name evidence="2" type="ORF">DCHRY22_LOCUS11485</name>
</gene>
<proteinExistence type="predicted"/>
<protein>
    <submittedName>
        <fullName evidence="2">(African queen) hypothetical protein</fullName>
    </submittedName>
</protein>
<name>A0A8J2QXX6_9NEOP</name>
<evidence type="ECO:0000313" key="3">
    <source>
        <dbReference type="Proteomes" id="UP000789524"/>
    </source>
</evidence>
<feature type="region of interest" description="Disordered" evidence="1">
    <location>
        <begin position="1"/>
        <end position="91"/>
    </location>
</feature>
<dbReference type="EMBL" id="CAKASE010000074">
    <property type="protein sequence ID" value="CAG9575619.1"/>
    <property type="molecule type" value="Genomic_DNA"/>
</dbReference>
<feature type="compositionally biased region" description="Basic residues" evidence="1">
    <location>
        <begin position="30"/>
        <end position="39"/>
    </location>
</feature>
<comment type="caution">
    <text evidence="2">The sequence shown here is derived from an EMBL/GenBank/DDBJ whole genome shotgun (WGS) entry which is preliminary data.</text>
</comment>
<dbReference type="AlphaFoldDB" id="A0A8J2QXX6"/>
<organism evidence="2 3">
    <name type="scientific">Danaus chrysippus</name>
    <name type="common">African queen</name>
    <dbReference type="NCBI Taxonomy" id="151541"/>
    <lineage>
        <taxon>Eukaryota</taxon>
        <taxon>Metazoa</taxon>
        <taxon>Ecdysozoa</taxon>
        <taxon>Arthropoda</taxon>
        <taxon>Hexapoda</taxon>
        <taxon>Insecta</taxon>
        <taxon>Pterygota</taxon>
        <taxon>Neoptera</taxon>
        <taxon>Endopterygota</taxon>
        <taxon>Lepidoptera</taxon>
        <taxon>Glossata</taxon>
        <taxon>Ditrysia</taxon>
        <taxon>Papilionoidea</taxon>
        <taxon>Nymphalidae</taxon>
        <taxon>Danainae</taxon>
        <taxon>Danaini</taxon>
        <taxon>Danaina</taxon>
        <taxon>Danaus</taxon>
        <taxon>Anosia</taxon>
    </lineage>
</organism>
<reference evidence="2" key="1">
    <citation type="submission" date="2021-09" db="EMBL/GenBank/DDBJ databases">
        <authorList>
            <person name="Martin H S."/>
        </authorList>
    </citation>
    <scope>NUCLEOTIDE SEQUENCE</scope>
</reference>
<dbReference type="Proteomes" id="UP000789524">
    <property type="component" value="Unassembled WGS sequence"/>
</dbReference>